<dbReference type="EMBL" id="BPLR01002165">
    <property type="protein sequence ID" value="GIX70739.1"/>
    <property type="molecule type" value="Genomic_DNA"/>
</dbReference>
<name>A0AAV4MIX0_CAEEX</name>
<gene>
    <name evidence="1" type="ORF">CEXT_645871</name>
</gene>
<comment type="caution">
    <text evidence="1">The sequence shown here is derived from an EMBL/GenBank/DDBJ whole genome shotgun (WGS) entry which is preliminary data.</text>
</comment>
<dbReference type="AlphaFoldDB" id="A0AAV4MIX0"/>
<sequence length="86" mass="9528">MKKILAIPASCASKRRIASFVLKDLILVDVVPSWIFFHGVLRDAIWGGVARRMVASFFSFFEPPPPLHVTSHKCQSGVAGGRTCWD</sequence>
<organism evidence="1 2">
    <name type="scientific">Caerostris extrusa</name>
    <name type="common">Bark spider</name>
    <name type="synonym">Caerostris bankana</name>
    <dbReference type="NCBI Taxonomy" id="172846"/>
    <lineage>
        <taxon>Eukaryota</taxon>
        <taxon>Metazoa</taxon>
        <taxon>Ecdysozoa</taxon>
        <taxon>Arthropoda</taxon>
        <taxon>Chelicerata</taxon>
        <taxon>Arachnida</taxon>
        <taxon>Araneae</taxon>
        <taxon>Araneomorphae</taxon>
        <taxon>Entelegynae</taxon>
        <taxon>Araneoidea</taxon>
        <taxon>Araneidae</taxon>
        <taxon>Caerostris</taxon>
    </lineage>
</organism>
<evidence type="ECO:0000313" key="2">
    <source>
        <dbReference type="Proteomes" id="UP001054945"/>
    </source>
</evidence>
<dbReference type="Proteomes" id="UP001054945">
    <property type="component" value="Unassembled WGS sequence"/>
</dbReference>
<evidence type="ECO:0000313" key="1">
    <source>
        <dbReference type="EMBL" id="GIX70739.1"/>
    </source>
</evidence>
<proteinExistence type="predicted"/>
<accession>A0AAV4MIX0</accession>
<reference evidence="1 2" key="1">
    <citation type="submission" date="2021-06" db="EMBL/GenBank/DDBJ databases">
        <title>Caerostris extrusa draft genome.</title>
        <authorList>
            <person name="Kono N."/>
            <person name="Arakawa K."/>
        </authorList>
    </citation>
    <scope>NUCLEOTIDE SEQUENCE [LARGE SCALE GENOMIC DNA]</scope>
</reference>
<protein>
    <submittedName>
        <fullName evidence="1">Uncharacterized protein</fullName>
    </submittedName>
</protein>
<keyword evidence="2" id="KW-1185">Reference proteome</keyword>